<feature type="compositionally biased region" description="Polar residues" evidence="1">
    <location>
        <begin position="458"/>
        <end position="471"/>
    </location>
</feature>
<name>A0A0C2X6I5_SERVB</name>
<gene>
    <name evidence="3" type="ORF">M408DRAFT_158799</name>
</gene>
<protein>
    <submittedName>
        <fullName evidence="3">Uncharacterized protein</fullName>
    </submittedName>
</protein>
<accession>A0A0C2X6I5</accession>
<keyword evidence="2" id="KW-0472">Membrane</keyword>
<dbReference type="EMBL" id="KN824278">
    <property type="protein sequence ID" value="KIM33683.1"/>
    <property type="molecule type" value="Genomic_DNA"/>
</dbReference>
<keyword evidence="2" id="KW-1133">Transmembrane helix</keyword>
<feature type="region of interest" description="Disordered" evidence="1">
    <location>
        <begin position="253"/>
        <end position="292"/>
    </location>
</feature>
<proteinExistence type="predicted"/>
<feature type="region of interest" description="Disordered" evidence="1">
    <location>
        <begin position="537"/>
        <end position="620"/>
    </location>
</feature>
<dbReference type="AlphaFoldDB" id="A0A0C2X6I5"/>
<sequence>MAAAAAARLIKRAPQGPGDSSILTSGTIVVGSPTGTDLPLNPSASAGGSIVSRRNSFGLLTLTCSLISPKSNPSASIVTTTAPAVSPSAASDPNANISDQQPIPVRTLVAVCVAAFILVAGLVIFVLWFGARKKEKKLEAAQIDFGKTSGGGAGGSAEGTTAGTAEEVHLKGYPPVNNNNHTYNNNNTNGMPKGSLASEQSSYYSQSTGRGRNPYPLRRPATGDSDYHHQQQQQQPFTIPADTSFLTREVSTYTHNDPAPHSPVSPVSPVSPRQPGADPASSSSPAPRSGSAQAIVKPYAVGAHPYANSHTRGTSAASGSRTSIERTGNYTIATAIPDPEPTGFGVNASTNYHAFPTQSSSPATATFAMAGARPGYDAYGIEGSIRAPPGSAGSSTGFGTGAPGLAHSQQAGRQPVQNNLAARPSLESIRSIARKASIDRTAAEAATEFVMGGPQAVGTRSRNNSVGSSTRGRGAVAGGSMYGGAGGSTTGGPGYTASVYSSRSAKSPGGKEKLSKSEKKREMEAMDNLIAALDESAMRERKRKESLVDAAGIASSSKGAGGDESDASVRGRRKDVAITGSYPLPPPDVFRAALGSAGRGRESAVEDEVDDEEIERWRRR</sequence>
<reference evidence="4" key="2">
    <citation type="submission" date="2015-01" db="EMBL/GenBank/DDBJ databases">
        <title>Evolutionary Origins and Diversification of the Mycorrhizal Mutualists.</title>
        <authorList>
            <consortium name="DOE Joint Genome Institute"/>
            <consortium name="Mycorrhizal Genomics Consortium"/>
            <person name="Kohler A."/>
            <person name="Kuo A."/>
            <person name="Nagy L.G."/>
            <person name="Floudas D."/>
            <person name="Copeland A."/>
            <person name="Barry K.W."/>
            <person name="Cichocki N."/>
            <person name="Veneault-Fourrey C."/>
            <person name="LaButti K."/>
            <person name="Lindquist E.A."/>
            <person name="Lipzen A."/>
            <person name="Lundell T."/>
            <person name="Morin E."/>
            <person name="Murat C."/>
            <person name="Riley R."/>
            <person name="Ohm R."/>
            <person name="Sun H."/>
            <person name="Tunlid A."/>
            <person name="Henrissat B."/>
            <person name="Grigoriev I.V."/>
            <person name="Hibbett D.S."/>
            <person name="Martin F."/>
        </authorList>
    </citation>
    <scope>NUCLEOTIDE SEQUENCE [LARGE SCALE GENOMIC DNA]</scope>
    <source>
        <strain evidence="4">MAFF 305830</strain>
    </source>
</reference>
<evidence type="ECO:0000313" key="4">
    <source>
        <dbReference type="Proteomes" id="UP000054097"/>
    </source>
</evidence>
<feature type="compositionally biased region" description="Low complexity" evidence="1">
    <location>
        <begin position="262"/>
        <end position="292"/>
    </location>
</feature>
<feature type="compositionally biased region" description="Acidic residues" evidence="1">
    <location>
        <begin position="605"/>
        <end position="614"/>
    </location>
</feature>
<organism evidence="3 4">
    <name type="scientific">Serendipita vermifera MAFF 305830</name>
    <dbReference type="NCBI Taxonomy" id="933852"/>
    <lineage>
        <taxon>Eukaryota</taxon>
        <taxon>Fungi</taxon>
        <taxon>Dikarya</taxon>
        <taxon>Basidiomycota</taxon>
        <taxon>Agaricomycotina</taxon>
        <taxon>Agaricomycetes</taxon>
        <taxon>Sebacinales</taxon>
        <taxon>Serendipitaceae</taxon>
        <taxon>Serendipita</taxon>
    </lineage>
</organism>
<reference evidence="3 4" key="1">
    <citation type="submission" date="2014-04" db="EMBL/GenBank/DDBJ databases">
        <authorList>
            <consortium name="DOE Joint Genome Institute"/>
            <person name="Kuo A."/>
            <person name="Zuccaro A."/>
            <person name="Kohler A."/>
            <person name="Nagy L.G."/>
            <person name="Floudas D."/>
            <person name="Copeland A."/>
            <person name="Barry K.W."/>
            <person name="Cichocki N."/>
            <person name="Veneault-Fourrey C."/>
            <person name="LaButti K."/>
            <person name="Lindquist E.A."/>
            <person name="Lipzen A."/>
            <person name="Lundell T."/>
            <person name="Morin E."/>
            <person name="Murat C."/>
            <person name="Sun H."/>
            <person name="Tunlid A."/>
            <person name="Henrissat B."/>
            <person name="Grigoriev I.V."/>
            <person name="Hibbett D.S."/>
            <person name="Martin F."/>
            <person name="Nordberg H.P."/>
            <person name="Cantor M.N."/>
            <person name="Hua S.X."/>
        </authorList>
    </citation>
    <scope>NUCLEOTIDE SEQUENCE [LARGE SCALE GENOMIC DNA]</scope>
    <source>
        <strain evidence="3 4">MAFF 305830</strain>
    </source>
</reference>
<evidence type="ECO:0000313" key="3">
    <source>
        <dbReference type="EMBL" id="KIM33683.1"/>
    </source>
</evidence>
<dbReference type="OrthoDB" id="3256480at2759"/>
<feature type="region of interest" description="Disordered" evidence="1">
    <location>
        <begin position="499"/>
        <end position="522"/>
    </location>
</feature>
<feature type="compositionally biased region" description="Low complexity" evidence="1">
    <location>
        <begin position="177"/>
        <end position="189"/>
    </location>
</feature>
<keyword evidence="4" id="KW-1185">Reference proteome</keyword>
<dbReference type="HOGENOM" id="CLU_440861_0_0_1"/>
<feature type="compositionally biased region" description="Basic and acidic residues" evidence="1">
    <location>
        <begin position="509"/>
        <end position="522"/>
    </location>
</feature>
<feature type="region of interest" description="Disordered" evidence="1">
    <location>
        <begin position="387"/>
        <end position="423"/>
    </location>
</feature>
<dbReference type="Proteomes" id="UP000054097">
    <property type="component" value="Unassembled WGS sequence"/>
</dbReference>
<feature type="region of interest" description="Disordered" evidence="1">
    <location>
        <begin position="454"/>
        <end position="477"/>
    </location>
</feature>
<evidence type="ECO:0000256" key="1">
    <source>
        <dbReference type="SAM" id="MobiDB-lite"/>
    </source>
</evidence>
<feature type="compositionally biased region" description="Polar residues" evidence="1">
    <location>
        <begin position="407"/>
        <end position="420"/>
    </location>
</feature>
<feature type="transmembrane region" description="Helical" evidence="2">
    <location>
        <begin position="108"/>
        <end position="129"/>
    </location>
</feature>
<feature type="compositionally biased region" description="Basic and acidic residues" evidence="1">
    <location>
        <begin position="537"/>
        <end position="547"/>
    </location>
</feature>
<feature type="compositionally biased region" description="Polar residues" evidence="1">
    <location>
        <begin position="197"/>
        <end position="210"/>
    </location>
</feature>
<feature type="region of interest" description="Disordered" evidence="1">
    <location>
        <begin position="170"/>
        <end position="241"/>
    </location>
</feature>
<keyword evidence="2" id="KW-0812">Transmembrane</keyword>
<evidence type="ECO:0000256" key="2">
    <source>
        <dbReference type="SAM" id="Phobius"/>
    </source>
</evidence>